<evidence type="ECO:0000313" key="1">
    <source>
        <dbReference type="EMBL" id="QPI50070.1"/>
    </source>
</evidence>
<organism evidence="1 3">
    <name type="scientific">Massilia antarctica</name>
    <dbReference type="NCBI Taxonomy" id="2765360"/>
    <lineage>
        <taxon>Bacteria</taxon>
        <taxon>Pseudomonadati</taxon>
        <taxon>Pseudomonadota</taxon>
        <taxon>Betaproteobacteria</taxon>
        <taxon>Burkholderiales</taxon>
        <taxon>Oxalobacteraceae</taxon>
        <taxon>Telluria group</taxon>
        <taxon>Massilia</taxon>
    </lineage>
</organism>
<accession>A0AA48WCG3</accession>
<dbReference type="EMBL" id="CP065053">
    <property type="protein sequence ID" value="QPI50070.1"/>
    <property type="molecule type" value="Genomic_DNA"/>
</dbReference>
<dbReference type="RefSeq" id="WP_206089670.1">
    <property type="nucleotide sequence ID" value="NZ_CP065053.1"/>
</dbReference>
<dbReference type="Proteomes" id="UP000662888">
    <property type="component" value="Chromosome"/>
</dbReference>
<sequence length="62" mass="6735">MKILKILFMGSLGAVVAWSISGHGRDGMDKLLGYLILFNSISFAVTLKRKKGSSAPEQRAPK</sequence>
<evidence type="ECO:0000313" key="3">
    <source>
        <dbReference type="Proteomes" id="UP000662888"/>
    </source>
</evidence>
<dbReference type="EMBL" id="CP065053">
    <property type="protein sequence ID" value="QPI50100.1"/>
    <property type="molecule type" value="Genomic_DNA"/>
</dbReference>
<protein>
    <submittedName>
        <fullName evidence="1">Uncharacterized protein</fullName>
    </submittedName>
</protein>
<keyword evidence="3" id="KW-1185">Reference proteome</keyword>
<evidence type="ECO:0000313" key="2">
    <source>
        <dbReference type="EMBL" id="QPI50100.1"/>
    </source>
</evidence>
<gene>
    <name evidence="2" type="ORF">IV454_00175</name>
    <name evidence="1" type="ORF">IV454_32545</name>
</gene>
<name>A0AA48WCG3_9BURK</name>
<proteinExistence type="predicted"/>
<reference evidence="1 3" key="1">
    <citation type="submission" date="2020-11" db="EMBL/GenBank/DDBJ databases">
        <authorList>
            <person name="Sun Q."/>
        </authorList>
    </citation>
    <scope>NUCLEOTIDE SEQUENCE [LARGE SCALE GENOMIC DNA]</scope>
    <source>
        <strain evidence="1 3">P8398</strain>
    </source>
</reference>